<dbReference type="EC" id="2.5.1.25" evidence="1"/>
<organism evidence="7 8">
    <name type="scientific">Microbulbifer echini</name>
    <dbReference type="NCBI Taxonomy" id="1529067"/>
    <lineage>
        <taxon>Bacteria</taxon>
        <taxon>Pseudomonadati</taxon>
        <taxon>Pseudomonadota</taxon>
        <taxon>Gammaproteobacteria</taxon>
        <taxon>Cellvibrionales</taxon>
        <taxon>Microbulbiferaceae</taxon>
        <taxon>Microbulbifer</taxon>
    </lineage>
</organism>
<evidence type="ECO:0000313" key="8">
    <source>
        <dbReference type="Proteomes" id="UP001569414"/>
    </source>
</evidence>
<dbReference type="Proteomes" id="UP001569414">
    <property type="component" value="Unassembled WGS sequence"/>
</dbReference>
<dbReference type="EMBL" id="JBGMEL010000031">
    <property type="protein sequence ID" value="MFA0792576.1"/>
    <property type="molecule type" value="Genomic_DNA"/>
</dbReference>
<feature type="domain" description="DTW" evidence="6">
    <location>
        <begin position="2"/>
        <end position="198"/>
    </location>
</feature>
<evidence type="ECO:0000256" key="2">
    <source>
        <dbReference type="ARBA" id="ARBA00022679"/>
    </source>
</evidence>
<sequence length="207" mass="23528">MPRETCNTCLRPPNVCYCSALVNLANTVKVVIIQHPQEEKHPFNTGRMTHLCLDNSEMIITETLTSDQLNTLLSKPSALLYPSLAWLPDSIQLDGNRYVSDNTDSQYLMVEQLIVIDATWKKSKKILHLNPSLQKIPRVNLGDSLESNYSIRKTSISNGLSTIESITKAMLILENNRDFLQLLKPFEKMVALQQLNYRKKTKAAIRI</sequence>
<proteinExistence type="inferred from homology"/>
<evidence type="ECO:0000313" key="7">
    <source>
        <dbReference type="EMBL" id="MFA0792576.1"/>
    </source>
</evidence>
<evidence type="ECO:0000256" key="5">
    <source>
        <dbReference type="ARBA" id="ARBA00034489"/>
    </source>
</evidence>
<gene>
    <name evidence="7" type="ORF">ACCI51_18725</name>
</gene>
<dbReference type="RefSeq" id="WP_299588791.1">
    <property type="nucleotide sequence ID" value="NZ_JBGMEL010000031.1"/>
</dbReference>
<keyword evidence="2 7" id="KW-0808">Transferase</keyword>
<evidence type="ECO:0000256" key="3">
    <source>
        <dbReference type="ARBA" id="ARBA00022691"/>
    </source>
</evidence>
<protein>
    <recommendedName>
        <fullName evidence="1">tRNA-uridine aminocarboxypropyltransferase</fullName>
        <ecNumber evidence="1">2.5.1.25</ecNumber>
    </recommendedName>
</protein>
<reference evidence="7 8" key="1">
    <citation type="submission" date="2024-08" db="EMBL/GenBank/DDBJ databases">
        <authorList>
            <person name="Ishaq N."/>
        </authorList>
    </citation>
    <scope>NUCLEOTIDE SEQUENCE [LARGE SCALE GENOMIC DNA]</scope>
    <source>
        <strain evidence="7 8">JCM 30400</strain>
    </source>
</reference>
<evidence type="ECO:0000259" key="6">
    <source>
        <dbReference type="SMART" id="SM01144"/>
    </source>
</evidence>
<comment type="caution">
    <text evidence="7">The sequence shown here is derived from an EMBL/GenBank/DDBJ whole genome shotgun (WGS) entry which is preliminary data.</text>
</comment>
<keyword evidence="3" id="KW-0949">S-adenosyl-L-methionine</keyword>
<evidence type="ECO:0000256" key="4">
    <source>
        <dbReference type="ARBA" id="ARBA00022694"/>
    </source>
</evidence>
<comment type="similarity">
    <text evidence="5">Belongs to the TDD superfamily. DTWD2 family.</text>
</comment>
<dbReference type="PANTHER" id="PTHR21392">
    <property type="entry name" value="TRNA-URIDINE AMINOCARBOXYPROPYLTRANSFERASE 2"/>
    <property type="match status" value="1"/>
</dbReference>
<keyword evidence="4" id="KW-0819">tRNA processing</keyword>
<dbReference type="PANTHER" id="PTHR21392:SF0">
    <property type="entry name" value="TRNA-URIDINE AMINOCARBOXYPROPYLTRANSFERASE 2"/>
    <property type="match status" value="1"/>
</dbReference>
<keyword evidence="8" id="KW-1185">Reference proteome</keyword>
<dbReference type="InterPro" id="IPR005636">
    <property type="entry name" value="DTW"/>
</dbReference>
<dbReference type="SMART" id="SM01144">
    <property type="entry name" value="DTW"/>
    <property type="match status" value="1"/>
</dbReference>
<name>A0ABV4NT08_9GAMM</name>
<dbReference type="Pfam" id="PF03942">
    <property type="entry name" value="DTW"/>
    <property type="match status" value="1"/>
</dbReference>
<dbReference type="GO" id="GO:0016432">
    <property type="term" value="F:tRNA-uridine aminocarboxypropyltransferase activity"/>
    <property type="evidence" value="ECO:0007669"/>
    <property type="project" value="UniProtKB-EC"/>
</dbReference>
<dbReference type="InterPro" id="IPR039262">
    <property type="entry name" value="DTWD2/TAPT"/>
</dbReference>
<evidence type="ECO:0000256" key="1">
    <source>
        <dbReference type="ARBA" id="ARBA00012386"/>
    </source>
</evidence>
<accession>A0ABV4NT08</accession>